<dbReference type="AlphaFoldDB" id="E8R6B9"/>
<dbReference type="EMBL" id="CP002353">
    <property type="protein sequence ID" value="ADV61820.1"/>
    <property type="molecule type" value="Genomic_DNA"/>
</dbReference>
<dbReference type="Proteomes" id="UP000008631">
    <property type="component" value="Chromosome"/>
</dbReference>
<protein>
    <submittedName>
        <fullName evidence="2">Uncharacterized protein</fullName>
    </submittedName>
</protein>
<reference key="1">
    <citation type="submission" date="2010-11" db="EMBL/GenBank/DDBJ databases">
        <title>The complete sequence of chromosome of Isophaera pallida ATCC 43644.</title>
        <authorList>
            <consortium name="US DOE Joint Genome Institute (JGI-PGF)"/>
            <person name="Lucas S."/>
            <person name="Copeland A."/>
            <person name="Lapidus A."/>
            <person name="Bruce D."/>
            <person name="Goodwin L."/>
            <person name="Pitluck S."/>
            <person name="Kyrpides N."/>
            <person name="Mavromatis K."/>
            <person name="Pagani I."/>
            <person name="Ivanova N."/>
            <person name="Saunders E."/>
            <person name="Brettin T."/>
            <person name="Detter J.C."/>
            <person name="Han C."/>
            <person name="Tapia R."/>
            <person name="Land M."/>
            <person name="Hauser L."/>
            <person name="Markowitz V."/>
            <person name="Cheng J.-F."/>
            <person name="Hugenholtz P."/>
            <person name="Woyke T."/>
            <person name="Wu D."/>
            <person name="Eisen J.A."/>
        </authorList>
    </citation>
    <scope>NUCLEOTIDE SEQUENCE</scope>
    <source>
        <strain>ATCC 43644</strain>
    </source>
</reference>
<evidence type="ECO:0000256" key="1">
    <source>
        <dbReference type="SAM" id="SignalP"/>
    </source>
</evidence>
<keyword evidence="1" id="KW-0732">Signal</keyword>
<dbReference type="KEGG" id="ipa:Isop_1234"/>
<reference evidence="2 3" key="2">
    <citation type="journal article" date="2011" name="Stand. Genomic Sci.">
        <title>Complete genome sequence of Isosphaera pallida type strain (IS1B).</title>
        <authorList>
            <consortium name="US DOE Joint Genome Institute (JGI-PGF)"/>
            <person name="Goker M."/>
            <person name="Cleland D."/>
            <person name="Saunders E."/>
            <person name="Lapidus A."/>
            <person name="Nolan M."/>
            <person name="Lucas S."/>
            <person name="Hammon N."/>
            <person name="Deshpande S."/>
            <person name="Cheng J.F."/>
            <person name="Tapia R."/>
            <person name="Han C."/>
            <person name="Goodwin L."/>
            <person name="Pitluck S."/>
            <person name="Liolios K."/>
            <person name="Pagani I."/>
            <person name="Ivanova N."/>
            <person name="Mavromatis K."/>
            <person name="Pati A."/>
            <person name="Chen A."/>
            <person name="Palaniappan K."/>
            <person name="Land M."/>
            <person name="Hauser L."/>
            <person name="Chang Y.J."/>
            <person name="Jeffries C.D."/>
            <person name="Detter J.C."/>
            <person name="Beck B."/>
            <person name="Woyke T."/>
            <person name="Bristow J."/>
            <person name="Eisen J.A."/>
            <person name="Markowitz V."/>
            <person name="Hugenholtz P."/>
            <person name="Kyrpides N.C."/>
            <person name="Klenk H.P."/>
        </authorList>
    </citation>
    <scope>NUCLEOTIDE SEQUENCE [LARGE SCALE GENOMIC DNA]</scope>
    <source>
        <strain evidence="3">ATCC 43644 / DSM 9630 / IS1B</strain>
    </source>
</reference>
<evidence type="ECO:0000313" key="2">
    <source>
        <dbReference type="EMBL" id="ADV61820.1"/>
    </source>
</evidence>
<organism evidence="2 3">
    <name type="scientific">Isosphaera pallida (strain ATCC 43644 / DSM 9630 / IS1B)</name>
    <dbReference type="NCBI Taxonomy" id="575540"/>
    <lineage>
        <taxon>Bacteria</taxon>
        <taxon>Pseudomonadati</taxon>
        <taxon>Planctomycetota</taxon>
        <taxon>Planctomycetia</taxon>
        <taxon>Isosphaerales</taxon>
        <taxon>Isosphaeraceae</taxon>
        <taxon>Isosphaera</taxon>
    </lineage>
</organism>
<feature type="chain" id="PRO_5003230114" evidence="1">
    <location>
        <begin position="32"/>
        <end position="271"/>
    </location>
</feature>
<evidence type="ECO:0000313" key="3">
    <source>
        <dbReference type="Proteomes" id="UP000008631"/>
    </source>
</evidence>
<accession>E8R6B9</accession>
<feature type="signal peptide" evidence="1">
    <location>
        <begin position="1"/>
        <end position="31"/>
    </location>
</feature>
<dbReference type="InParanoid" id="E8R6B9"/>
<dbReference type="RefSeq" id="WP_013564109.1">
    <property type="nucleotide sequence ID" value="NC_014962.1"/>
</dbReference>
<proteinExistence type="predicted"/>
<sequence length="271" mass="27638">MRTFRMRRLARKLSLAGFSMAVCMLTSTASAANHHEDKGKIIPNRIDGLYYKGGHFWYDDGSSHVYHGGKLGKAVSQAGAHSHSLLGALSPFHFGHGYGHGYGLGHGGHGLGLNHHGIGLVGDATHSLGFGPGGAVVDHGYAGHGGVIHTGVVTQPSYSKHCPVPVGTPIGCGFPGPGQIHSGMSGHPGIVMGHPGMGHGGHGLGLGHGGHGLGLVHRLKAGLLGHSTKDAVFVGPGGPVPLAPGASNGYINPLKSPRDFLAYPPFATNVP</sequence>
<name>E8R6B9_ISOPI</name>
<keyword evidence="3" id="KW-1185">Reference proteome</keyword>
<gene>
    <name evidence="2" type="ordered locus">Isop_1234</name>
</gene>
<dbReference type="HOGENOM" id="CLU_1025926_0_0_0"/>